<feature type="binding site" evidence="6">
    <location>
        <begin position="108"/>
        <end position="115"/>
    </location>
    <ligand>
        <name>ATP</name>
        <dbReference type="ChEBI" id="CHEBI:30616"/>
    </ligand>
</feature>
<dbReference type="GO" id="GO:0005524">
    <property type="term" value="F:ATP binding"/>
    <property type="evidence" value="ECO:0007669"/>
    <property type="project" value="UniProtKB-UniRule"/>
</dbReference>
<dbReference type="Gene3D" id="3.40.50.300">
    <property type="entry name" value="P-loop containing nucleotide triphosphate hydrolases"/>
    <property type="match status" value="1"/>
</dbReference>
<dbReference type="NCBIfam" id="NF003745">
    <property type="entry name" value="PRK05342.1"/>
    <property type="match status" value="1"/>
</dbReference>
<dbReference type="Proteomes" id="UP000520767">
    <property type="component" value="Unassembled WGS sequence"/>
</dbReference>
<dbReference type="EMBL" id="JACHJQ010000001">
    <property type="protein sequence ID" value="MBB4904607.1"/>
    <property type="molecule type" value="Genomic_DNA"/>
</dbReference>
<dbReference type="CDD" id="cd19497">
    <property type="entry name" value="RecA-like_ClpX"/>
    <property type="match status" value="1"/>
</dbReference>
<evidence type="ECO:0000313" key="9">
    <source>
        <dbReference type="EMBL" id="MBB4904607.1"/>
    </source>
</evidence>
<dbReference type="PROSITE" id="PS51902">
    <property type="entry name" value="CLPX_ZB"/>
    <property type="match status" value="1"/>
</dbReference>
<evidence type="ECO:0000259" key="8">
    <source>
        <dbReference type="PROSITE" id="PS51902"/>
    </source>
</evidence>
<dbReference type="InterPro" id="IPR003959">
    <property type="entry name" value="ATPase_AAA_core"/>
</dbReference>
<keyword evidence="3 6" id="KW-0862">Zinc</keyword>
<evidence type="ECO:0000256" key="7">
    <source>
        <dbReference type="PROSITE-ProRule" id="PRU01250"/>
    </source>
</evidence>
<dbReference type="GO" id="GO:0140662">
    <property type="term" value="F:ATP-dependent protein folding chaperone"/>
    <property type="evidence" value="ECO:0007669"/>
    <property type="project" value="InterPro"/>
</dbReference>
<dbReference type="GO" id="GO:0051082">
    <property type="term" value="F:unfolded protein binding"/>
    <property type="evidence" value="ECO:0007669"/>
    <property type="project" value="UniProtKB-UniRule"/>
</dbReference>
<keyword evidence="9" id="KW-0378">Hydrolase</keyword>
<dbReference type="InterPro" id="IPR010603">
    <property type="entry name" value="Znf_CppX_C4"/>
</dbReference>
<dbReference type="SMART" id="SM00382">
    <property type="entry name" value="AAA"/>
    <property type="match status" value="1"/>
</dbReference>
<dbReference type="NCBIfam" id="TIGR00382">
    <property type="entry name" value="clpX"/>
    <property type="match status" value="1"/>
</dbReference>
<sequence>MKKLIAGPGVYICDECIDLCNEIIEEELAEAGDVKLDELPKPAEIDEFLDQYVIGQDEAKRTLAVAVYNHYKRIQAGDRARPETREGGRESREETVELTKSNILLLGPTGCGKTYLAQTLAKLLNVPFAIADATALTEAGYVGEDVENILLKLIQAADYDVKRAETGIIYIDEVDKIARKSENPSITRDVSGEGVQQALLKILEGTTASVPPQGGRKHPHQEFIQIDTTNVLFIVAGAFAGLEKIIQDRVGKRGLGFGAEIRSKADIDNADFFADTMPEDLIKFGLIPEFIGRLPVVASVTNLDKTSLVQILTAPRNALVKQYQKLFEMDGVELEFTDAALEAIADQAILRGTGARGLRAIMEEVLQTVMYDIPSRSDVAKVVITEQTVRENVNPTIVARQPSRRERREKSA</sequence>
<dbReference type="GO" id="GO:0051301">
    <property type="term" value="P:cell division"/>
    <property type="evidence" value="ECO:0007669"/>
    <property type="project" value="TreeGrafter"/>
</dbReference>
<dbReference type="Pfam" id="PF07724">
    <property type="entry name" value="AAA_2"/>
    <property type="match status" value="1"/>
</dbReference>
<dbReference type="SMART" id="SM01086">
    <property type="entry name" value="ClpB_D2-small"/>
    <property type="match status" value="1"/>
</dbReference>
<dbReference type="InterPro" id="IPR038366">
    <property type="entry name" value="Znf_CppX_C4_sf"/>
</dbReference>
<dbReference type="InterPro" id="IPR050052">
    <property type="entry name" value="ATP-dep_Clp_protease_ClpX"/>
</dbReference>
<dbReference type="HAMAP" id="MF_00175">
    <property type="entry name" value="ClpX"/>
    <property type="match status" value="1"/>
</dbReference>
<accession>A0A7W7Q0B0</accession>
<evidence type="ECO:0000256" key="5">
    <source>
        <dbReference type="ARBA" id="ARBA00023186"/>
    </source>
</evidence>
<dbReference type="InterPro" id="IPR027417">
    <property type="entry name" value="P-loop_NTPase"/>
</dbReference>
<dbReference type="AlphaFoldDB" id="A0A7W7Q0B0"/>
<keyword evidence="1 6" id="KW-0479">Metal-binding</keyword>
<dbReference type="SUPFAM" id="SSF52540">
    <property type="entry name" value="P-loop containing nucleoside triphosphate hydrolases"/>
    <property type="match status" value="1"/>
</dbReference>
<keyword evidence="9" id="KW-0645">Protease</keyword>
<gene>
    <name evidence="6" type="primary">clpX</name>
    <name evidence="9" type="ORF">FHR82_000817</name>
</gene>
<dbReference type="PANTHER" id="PTHR48102">
    <property type="entry name" value="ATP-DEPENDENT CLP PROTEASE ATP-BINDING SUBUNIT CLPX-LIKE, MITOCHONDRIAL-RELATED"/>
    <property type="match status" value="1"/>
</dbReference>
<comment type="caution">
    <text evidence="6 7">Lacks conserved residue(s) required for the propagation of feature annotation.</text>
</comment>
<dbReference type="InterPro" id="IPR046425">
    <property type="entry name" value="ClpX_bact"/>
</dbReference>
<dbReference type="GO" id="GO:0008233">
    <property type="term" value="F:peptidase activity"/>
    <property type="evidence" value="ECO:0007669"/>
    <property type="project" value="UniProtKB-KW"/>
</dbReference>
<dbReference type="FunFam" id="3.40.50.300:FF:000005">
    <property type="entry name" value="ATP-dependent Clp protease ATP-binding subunit ClpX"/>
    <property type="match status" value="1"/>
</dbReference>
<dbReference type="FunFam" id="1.10.8.60:FF:000002">
    <property type="entry name" value="ATP-dependent Clp protease ATP-binding subunit ClpX"/>
    <property type="match status" value="1"/>
</dbReference>
<comment type="subunit">
    <text evidence="6">Component of the ClpX-ClpP complex. Forms a hexameric ring that, in the presence of ATP, binds to fourteen ClpP subunits assembled into a disk-like structure with a central cavity, resembling the structure of eukaryotic proteasomes.</text>
</comment>
<dbReference type="InterPro" id="IPR003593">
    <property type="entry name" value="AAA+_ATPase"/>
</dbReference>
<organism evidence="9 10">
    <name type="scientific">Actinophytocola algeriensis</name>
    <dbReference type="NCBI Taxonomy" id="1768010"/>
    <lineage>
        <taxon>Bacteria</taxon>
        <taxon>Bacillati</taxon>
        <taxon>Actinomycetota</taxon>
        <taxon>Actinomycetes</taxon>
        <taxon>Pseudonocardiales</taxon>
        <taxon>Pseudonocardiaceae</taxon>
    </lineage>
</organism>
<dbReference type="InterPro" id="IPR004487">
    <property type="entry name" value="Clp_protease_ATP-bd_su_ClpX"/>
</dbReference>
<keyword evidence="2 6" id="KW-0547">Nucleotide-binding</keyword>
<comment type="similarity">
    <text evidence="6 7">Belongs to the ClpX chaperone family.</text>
</comment>
<evidence type="ECO:0000256" key="2">
    <source>
        <dbReference type="ARBA" id="ARBA00022741"/>
    </source>
</evidence>
<evidence type="ECO:0000256" key="4">
    <source>
        <dbReference type="ARBA" id="ARBA00022840"/>
    </source>
</evidence>
<proteinExistence type="inferred from homology"/>
<dbReference type="PANTHER" id="PTHR48102:SF7">
    <property type="entry name" value="ATP-DEPENDENT CLP PROTEASE ATP-BINDING SUBUNIT CLPX-LIKE, MITOCHONDRIAL"/>
    <property type="match status" value="1"/>
</dbReference>
<comment type="function">
    <text evidence="6">ATP-dependent specificity component of the Clp protease. It directs the protease to specific substrates. Can perform chaperone functions in the absence of ClpP.</text>
</comment>
<dbReference type="SMART" id="SM00994">
    <property type="entry name" value="zf-C4_ClpX"/>
    <property type="match status" value="1"/>
</dbReference>
<evidence type="ECO:0000313" key="10">
    <source>
        <dbReference type="Proteomes" id="UP000520767"/>
    </source>
</evidence>
<comment type="caution">
    <text evidence="9">The sequence shown here is derived from an EMBL/GenBank/DDBJ whole genome shotgun (WGS) entry which is preliminary data.</text>
</comment>
<dbReference type="InterPro" id="IPR019489">
    <property type="entry name" value="Clp_ATPase_C"/>
</dbReference>
<keyword evidence="10" id="KW-1185">Reference proteome</keyword>
<dbReference type="InterPro" id="IPR059188">
    <property type="entry name" value="Znf_CLPX-like"/>
</dbReference>
<evidence type="ECO:0000256" key="1">
    <source>
        <dbReference type="ARBA" id="ARBA00022723"/>
    </source>
</evidence>
<name>A0A7W7Q0B0_9PSEU</name>
<dbReference type="GO" id="GO:0051603">
    <property type="term" value="P:proteolysis involved in protein catabolic process"/>
    <property type="evidence" value="ECO:0007669"/>
    <property type="project" value="TreeGrafter"/>
</dbReference>
<evidence type="ECO:0000256" key="6">
    <source>
        <dbReference type="HAMAP-Rule" id="MF_00175"/>
    </source>
</evidence>
<keyword evidence="5 6" id="KW-0143">Chaperone</keyword>
<dbReference type="Gene3D" id="1.10.8.60">
    <property type="match status" value="1"/>
</dbReference>
<evidence type="ECO:0000256" key="3">
    <source>
        <dbReference type="ARBA" id="ARBA00022833"/>
    </source>
</evidence>
<reference evidence="9 10" key="1">
    <citation type="submission" date="2020-08" db="EMBL/GenBank/DDBJ databases">
        <title>Genomic Encyclopedia of Type Strains, Phase III (KMG-III): the genomes of soil and plant-associated and newly described type strains.</title>
        <authorList>
            <person name="Whitman W."/>
        </authorList>
    </citation>
    <scope>NUCLEOTIDE SEQUENCE [LARGE SCALE GENOMIC DNA]</scope>
    <source>
        <strain evidence="9 10">CECT 8960</strain>
    </source>
</reference>
<keyword evidence="4 6" id="KW-0067">ATP-binding</keyword>
<dbReference type="GO" id="GO:0016887">
    <property type="term" value="F:ATP hydrolysis activity"/>
    <property type="evidence" value="ECO:0007669"/>
    <property type="project" value="InterPro"/>
</dbReference>
<dbReference type="GO" id="GO:0008270">
    <property type="term" value="F:zinc ion binding"/>
    <property type="evidence" value="ECO:0007669"/>
    <property type="project" value="InterPro"/>
</dbReference>
<dbReference type="GO" id="GO:0009376">
    <property type="term" value="C:HslUV protease complex"/>
    <property type="evidence" value="ECO:0007669"/>
    <property type="project" value="TreeGrafter"/>
</dbReference>
<dbReference type="GO" id="GO:0046983">
    <property type="term" value="F:protein dimerization activity"/>
    <property type="evidence" value="ECO:0007669"/>
    <property type="project" value="InterPro"/>
</dbReference>
<dbReference type="Pfam" id="PF06689">
    <property type="entry name" value="zf-C4_ClpX"/>
    <property type="match status" value="1"/>
</dbReference>
<protein>
    <recommendedName>
        <fullName evidence="6">ATP-dependent Clp protease ATP-binding subunit ClpX</fullName>
    </recommendedName>
</protein>
<dbReference type="Pfam" id="PF10431">
    <property type="entry name" value="ClpB_D2-small"/>
    <property type="match status" value="1"/>
</dbReference>
<dbReference type="Gene3D" id="6.20.220.10">
    <property type="entry name" value="ClpX chaperone, C4-type zinc finger domain"/>
    <property type="match status" value="1"/>
</dbReference>
<feature type="domain" description="ClpX-type ZB" evidence="8">
    <location>
        <begin position="1"/>
        <end position="32"/>
    </location>
</feature>